<feature type="region of interest" description="Disordered" evidence="2">
    <location>
        <begin position="62"/>
        <end position="222"/>
    </location>
</feature>
<name>A0A384JBN6_BOTFB</name>
<dbReference type="RefSeq" id="XP_024547622.1">
    <property type="nucleotide sequence ID" value="XM_024691849.1"/>
</dbReference>
<dbReference type="KEGG" id="bfu:BCIN_03g02830"/>
<reference evidence="4 5" key="1">
    <citation type="journal article" date="2011" name="PLoS Genet.">
        <title>Genomic analysis of the necrotrophic fungal pathogens Sclerotinia sclerotiorum and Botrytis cinerea.</title>
        <authorList>
            <person name="Amselem J."/>
            <person name="Cuomo C.A."/>
            <person name="van Kan J.A."/>
            <person name="Viaud M."/>
            <person name="Benito E.P."/>
            <person name="Couloux A."/>
            <person name="Coutinho P.M."/>
            <person name="de Vries R.P."/>
            <person name="Dyer P.S."/>
            <person name="Fillinger S."/>
            <person name="Fournier E."/>
            <person name="Gout L."/>
            <person name="Hahn M."/>
            <person name="Kohn L."/>
            <person name="Lapalu N."/>
            <person name="Plummer K.M."/>
            <person name="Pradier J.M."/>
            <person name="Quevillon E."/>
            <person name="Sharon A."/>
            <person name="Simon A."/>
            <person name="ten Have A."/>
            <person name="Tudzynski B."/>
            <person name="Tudzynski P."/>
            <person name="Wincker P."/>
            <person name="Andrew M."/>
            <person name="Anthouard V."/>
            <person name="Beever R.E."/>
            <person name="Beffa R."/>
            <person name="Benoit I."/>
            <person name="Bouzid O."/>
            <person name="Brault B."/>
            <person name="Chen Z."/>
            <person name="Choquer M."/>
            <person name="Collemare J."/>
            <person name="Cotton P."/>
            <person name="Danchin E.G."/>
            <person name="Da Silva C."/>
            <person name="Gautier A."/>
            <person name="Giraud C."/>
            <person name="Giraud T."/>
            <person name="Gonzalez C."/>
            <person name="Grossetete S."/>
            <person name="Guldener U."/>
            <person name="Henrissat B."/>
            <person name="Howlett B.J."/>
            <person name="Kodira C."/>
            <person name="Kretschmer M."/>
            <person name="Lappartient A."/>
            <person name="Leroch M."/>
            <person name="Levis C."/>
            <person name="Mauceli E."/>
            <person name="Neuveglise C."/>
            <person name="Oeser B."/>
            <person name="Pearson M."/>
            <person name="Poulain J."/>
            <person name="Poussereau N."/>
            <person name="Quesneville H."/>
            <person name="Rascle C."/>
            <person name="Schumacher J."/>
            <person name="Segurens B."/>
            <person name="Sexton A."/>
            <person name="Silva E."/>
            <person name="Sirven C."/>
            <person name="Soanes D.M."/>
            <person name="Talbot N.J."/>
            <person name="Templeton M."/>
            <person name="Yandava C."/>
            <person name="Yarden O."/>
            <person name="Zeng Q."/>
            <person name="Rollins J.A."/>
            <person name="Lebrun M.H."/>
            <person name="Dickman M."/>
        </authorList>
    </citation>
    <scope>NUCLEOTIDE SEQUENCE [LARGE SCALE GENOMIC DNA]</scope>
    <source>
        <strain evidence="4 5">B05.10</strain>
    </source>
</reference>
<keyword evidence="1" id="KW-0175">Coiled coil</keyword>
<accession>A0A384JBN6</accession>
<feature type="compositionally biased region" description="Basic and acidic residues" evidence="2">
    <location>
        <begin position="179"/>
        <end position="195"/>
    </location>
</feature>
<sequence length="726" mass="80640">MLNWWLGRPDGAERVAGADPDIDAPETPAPVFAARALKSAFFGTPGLPQDDTLYGLEKEDDLTTGRDNRLPHYLSASPTKPPGILMTPGAAATRRKTVSFGSDVDDNEGKDRPQKIVGRAPTPGKALTSWIAQPEELSQPIRKTSLLKTLEDSRGSDSASKKRNQFSTTPSTLPNFTLAKEKNVKTQNDAKELKNPRSKGVQPAKESMSGVDSDADITVDINDPRSQSGKFWKSEFQKYHDEAQTQMKKLVGYKQLAKSYAKKKDAEALDLAEKLKEEQAKVATMENNITELMSQIAADGKSKGDSSPALMRELARQTALAFQYRVQVEEFRKAMEGDGSLAAAVPKTELRNAKNEPRDTTSIQNELEQALQALAAADRTVSKLQAENNKLSQDLLHSDLRFETHTESWEKRLKLVEGQRQKKEDRLKALQKDYDHMKQTAKSSRRDAEQLLRKRHDQVVELKKRIASLKGEYSTTTDLEQALHIKSIEYDTMVDAYEKEIAKLRELVRGSTYDEVTAESGYDLFRTRSHPTEKSHAFTSNIPVLSHSIARPSKTVASSKSTNFEAPTELTQRSSHAALSEITNLASTEQYAFQKSKKVDYTPVANRYADLSLDSPNVNLQAEDLSLPLLRTRTSRERCLDSPRPKIYNIPSSPPKATVSRSRAVDLLKSNNERGVPRLTTIASSRRSSPSKCALPPDRVAAAKARLALKNAEKRRAQGLGANSIR</sequence>
<evidence type="ECO:0000259" key="3">
    <source>
        <dbReference type="Pfam" id="PF11500"/>
    </source>
</evidence>
<evidence type="ECO:0000256" key="2">
    <source>
        <dbReference type="SAM" id="MobiDB-lite"/>
    </source>
</evidence>
<dbReference type="InterPro" id="IPR021589">
    <property type="entry name" value="Cut12"/>
</dbReference>
<gene>
    <name evidence="4" type="ORF">BCIN_03g02830</name>
</gene>
<proteinExistence type="predicted"/>
<feature type="coiled-coil region" evidence="1">
    <location>
        <begin position="261"/>
        <end position="295"/>
    </location>
</feature>
<feature type="domain" description="Spindle pole body-associated protein cut12" evidence="3">
    <location>
        <begin position="158"/>
        <end position="303"/>
    </location>
</feature>
<evidence type="ECO:0000313" key="4">
    <source>
        <dbReference type="EMBL" id="ATZ48019.1"/>
    </source>
</evidence>
<dbReference type="OrthoDB" id="5383703at2759"/>
<organism evidence="4 5">
    <name type="scientific">Botryotinia fuckeliana (strain B05.10)</name>
    <name type="common">Noble rot fungus</name>
    <name type="synonym">Botrytis cinerea</name>
    <dbReference type="NCBI Taxonomy" id="332648"/>
    <lineage>
        <taxon>Eukaryota</taxon>
        <taxon>Fungi</taxon>
        <taxon>Dikarya</taxon>
        <taxon>Ascomycota</taxon>
        <taxon>Pezizomycotina</taxon>
        <taxon>Leotiomycetes</taxon>
        <taxon>Helotiales</taxon>
        <taxon>Sclerotiniaceae</taxon>
        <taxon>Botrytis</taxon>
    </lineage>
</organism>
<evidence type="ECO:0000313" key="5">
    <source>
        <dbReference type="Proteomes" id="UP000001798"/>
    </source>
</evidence>
<reference evidence="4 5" key="3">
    <citation type="journal article" date="2017" name="Mol. Plant Pathol.">
        <title>A gapless genome sequence of the fungus Botrytis cinerea.</title>
        <authorList>
            <person name="Van Kan J.A."/>
            <person name="Stassen J.H."/>
            <person name="Mosbach A."/>
            <person name="Van Der Lee T.A."/>
            <person name="Faino L."/>
            <person name="Farmer A.D."/>
            <person name="Papasotiriou D.G."/>
            <person name="Zhou S."/>
            <person name="Seidl M.F."/>
            <person name="Cottam E."/>
            <person name="Edel D."/>
            <person name="Hahn M."/>
            <person name="Schwartz D.C."/>
            <person name="Dietrich R.A."/>
            <person name="Widdison S."/>
            <person name="Scalliet G."/>
        </authorList>
    </citation>
    <scope>NUCLEOTIDE SEQUENCE [LARGE SCALE GENOMIC DNA]</scope>
    <source>
        <strain evidence="4 5">B05.10</strain>
    </source>
</reference>
<dbReference type="Proteomes" id="UP000001798">
    <property type="component" value="Chromosome 3"/>
</dbReference>
<dbReference type="EMBL" id="CP009807">
    <property type="protein sequence ID" value="ATZ48019.1"/>
    <property type="molecule type" value="Genomic_DNA"/>
</dbReference>
<reference evidence="4 5" key="2">
    <citation type="journal article" date="2012" name="Eukaryot. Cell">
        <title>Genome update of Botrytis cinerea strains B05.10 and T4.</title>
        <authorList>
            <person name="Staats M."/>
            <person name="van Kan J.A."/>
        </authorList>
    </citation>
    <scope>NUCLEOTIDE SEQUENCE [LARGE SCALE GENOMIC DNA]</scope>
    <source>
        <strain evidence="4 5">B05.10</strain>
    </source>
</reference>
<feature type="compositionally biased region" description="Polar residues" evidence="2">
    <location>
        <begin position="165"/>
        <end position="175"/>
    </location>
</feature>
<feature type="region of interest" description="Disordered" evidence="2">
    <location>
        <begin position="1"/>
        <end position="27"/>
    </location>
</feature>
<dbReference type="VEuPathDB" id="FungiDB:Bcin03g02830"/>
<keyword evidence="5" id="KW-1185">Reference proteome</keyword>
<protein>
    <recommendedName>
        <fullName evidence="3">Spindle pole body-associated protein cut12 domain-containing protein</fullName>
    </recommendedName>
</protein>
<feature type="coiled-coil region" evidence="1">
    <location>
        <begin position="367"/>
        <end position="454"/>
    </location>
</feature>
<dbReference type="Pfam" id="PF11500">
    <property type="entry name" value="Cut12"/>
    <property type="match status" value="1"/>
</dbReference>
<dbReference type="GeneID" id="5435546"/>
<evidence type="ECO:0000256" key="1">
    <source>
        <dbReference type="SAM" id="Coils"/>
    </source>
</evidence>
<dbReference type="AlphaFoldDB" id="A0A384JBN6"/>